<evidence type="ECO:0000256" key="3">
    <source>
        <dbReference type="ARBA" id="ARBA00023277"/>
    </source>
</evidence>
<keyword evidence="5" id="KW-1185">Reference proteome</keyword>
<keyword evidence="1" id="KW-0808">Transferase</keyword>
<dbReference type="Pfam" id="PF10250">
    <property type="entry name" value="O-FucT"/>
    <property type="match status" value="1"/>
</dbReference>
<evidence type="ECO:0000313" key="4">
    <source>
        <dbReference type="EMBL" id="KIY64478.1"/>
    </source>
</evidence>
<dbReference type="InterPro" id="IPR019378">
    <property type="entry name" value="GDP-Fuc_O-FucTrfase"/>
</dbReference>
<proteinExistence type="predicted"/>
<accession>A0A0D7B1I1</accession>
<dbReference type="CDD" id="cd11296">
    <property type="entry name" value="O-FucT_like"/>
    <property type="match status" value="1"/>
</dbReference>
<dbReference type="STRING" id="1314674.A0A0D7B1I1"/>
<gene>
    <name evidence="4" type="ORF">CYLTODRAFT_358404</name>
</gene>
<protein>
    <submittedName>
        <fullName evidence="4">Uncharacterized protein</fullName>
    </submittedName>
</protein>
<name>A0A0D7B1I1_9AGAR</name>
<dbReference type="OrthoDB" id="2559662at2759"/>
<keyword evidence="3" id="KW-0119">Carbohydrate metabolism</keyword>
<evidence type="ECO:0000256" key="2">
    <source>
        <dbReference type="ARBA" id="ARBA00023253"/>
    </source>
</evidence>
<evidence type="ECO:0000313" key="5">
    <source>
        <dbReference type="Proteomes" id="UP000054007"/>
    </source>
</evidence>
<dbReference type="GO" id="GO:0006004">
    <property type="term" value="P:fucose metabolic process"/>
    <property type="evidence" value="ECO:0007669"/>
    <property type="project" value="UniProtKB-KW"/>
</dbReference>
<dbReference type="Proteomes" id="UP000054007">
    <property type="component" value="Unassembled WGS sequence"/>
</dbReference>
<organism evidence="4 5">
    <name type="scientific">Cylindrobasidium torrendii FP15055 ss-10</name>
    <dbReference type="NCBI Taxonomy" id="1314674"/>
    <lineage>
        <taxon>Eukaryota</taxon>
        <taxon>Fungi</taxon>
        <taxon>Dikarya</taxon>
        <taxon>Basidiomycota</taxon>
        <taxon>Agaricomycotina</taxon>
        <taxon>Agaricomycetes</taxon>
        <taxon>Agaricomycetidae</taxon>
        <taxon>Agaricales</taxon>
        <taxon>Marasmiineae</taxon>
        <taxon>Physalacriaceae</taxon>
        <taxon>Cylindrobasidium</taxon>
    </lineage>
</organism>
<sequence>MTLSLRRRLVFAIIVLGLVALLRNVLFLPAISFTASTILSTHPTAPPSWDWLRKWQSDLPQHNMNAPAPDGQSGRFVRFSNQAQMLGWNNILTDTLLNAHIAHESGRGMVFQDYIWETEHYPWKLTKTWCSQWPPVTPLNALLYGPVAGGPWEATDPTPRFTHTEFFDIVCPRNERRILLTSEVKDGMNEADGRVVFDAWVEKLKGIPDRCVEVFGSPGESFPQSLDLGVVTSPRILSLWDSFSKSPVSTLLRPSPIVSAAVERNTFLFNGNGSLPARTSTASTGPWDRIIAVHLRRGDYEGHCTHLANYGANFYGWNQLPSLPDPLAPPSPGVSREDMAYERCFPDVNTVVRKAHQARDEHSGYVDVLYILTNEKGKWLDRLIEGLREDGWATIRTSKELVLETIEQKEVAMAVDMDIARRAAIFVGNGWSSFTSNIVHRRLVDGKVPESNRFF</sequence>
<dbReference type="GO" id="GO:0016740">
    <property type="term" value="F:transferase activity"/>
    <property type="evidence" value="ECO:0007669"/>
    <property type="project" value="UniProtKB-KW"/>
</dbReference>
<dbReference type="EMBL" id="KN880634">
    <property type="protein sequence ID" value="KIY64478.1"/>
    <property type="molecule type" value="Genomic_DNA"/>
</dbReference>
<dbReference type="AlphaFoldDB" id="A0A0D7B1I1"/>
<keyword evidence="2" id="KW-0294">Fucose metabolism</keyword>
<dbReference type="Gene3D" id="3.40.50.11350">
    <property type="match status" value="1"/>
</dbReference>
<reference evidence="4 5" key="1">
    <citation type="journal article" date="2015" name="Fungal Genet. Biol.">
        <title>Evolution of novel wood decay mechanisms in Agaricales revealed by the genome sequences of Fistulina hepatica and Cylindrobasidium torrendii.</title>
        <authorList>
            <person name="Floudas D."/>
            <person name="Held B.W."/>
            <person name="Riley R."/>
            <person name="Nagy L.G."/>
            <person name="Koehler G."/>
            <person name="Ransdell A.S."/>
            <person name="Younus H."/>
            <person name="Chow J."/>
            <person name="Chiniquy J."/>
            <person name="Lipzen A."/>
            <person name="Tritt A."/>
            <person name="Sun H."/>
            <person name="Haridas S."/>
            <person name="LaButti K."/>
            <person name="Ohm R.A."/>
            <person name="Kues U."/>
            <person name="Blanchette R.A."/>
            <person name="Grigoriev I.V."/>
            <person name="Minto R.E."/>
            <person name="Hibbett D.S."/>
        </authorList>
    </citation>
    <scope>NUCLEOTIDE SEQUENCE [LARGE SCALE GENOMIC DNA]</scope>
    <source>
        <strain evidence="4 5">FP15055 ss-10</strain>
    </source>
</reference>
<evidence type="ECO:0000256" key="1">
    <source>
        <dbReference type="ARBA" id="ARBA00022679"/>
    </source>
</evidence>